<dbReference type="Gene3D" id="1.50.40.10">
    <property type="entry name" value="Mitochondrial carrier domain"/>
    <property type="match status" value="1"/>
</dbReference>
<organism evidence="11 12">
    <name type="scientific">Calocera viscosa (strain TUFC12733)</name>
    <dbReference type="NCBI Taxonomy" id="1330018"/>
    <lineage>
        <taxon>Eukaryota</taxon>
        <taxon>Fungi</taxon>
        <taxon>Dikarya</taxon>
        <taxon>Basidiomycota</taxon>
        <taxon>Agaricomycotina</taxon>
        <taxon>Dacrymycetes</taxon>
        <taxon>Dacrymycetales</taxon>
        <taxon>Dacrymycetaceae</taxon>
        <taxon>Calocera</taxon>
    </lineage>
</organism>
<keyword evidence="5" id="KW-0677">Repeat</keyword>
<evidence type="ECO:0000256" key="10">
    <source>
        <dbReference type="RuleBase" id="RU000488"/>
    </source>
</evidence>
<keyword evidence="6" id="KW-1133">Transmembrane helix</keyword>
<dbReference type="InterPro" id="IPR023395">
    <property type="entry name" value="MCP_dom_sf"/>
</dbReference>
<evidence type="ECO:0000256" key="8">
    <source>
        <dbReference type="ARBA" id="ARBA00023136"/>
    </source>
</evidence>
<evidence type="ECO:0000256" key="6">
    <source>
        <dbReference type="ARBA" id="ARBA00022989"/>
    </source>
</evidence>
<feature type="repeat" description="Solcar" evidence="9">
    <location>
        <begin position="225"/>
        <end position="309"/>
    </location>
</feature>
<name>A0A167FS27_CALVF</name>
<keyword evidence="4 9" id="KW-0812">Transmembrane</keyword>
<evidence type="ECO:0000313" key="12">
    <source>
        <dbReference type="Proteomes" id="UP000076738"/>
    </source>
</evidence>
<comment type="similarity">
    <text evidence="2 10">Belongs to the mitochondrial carrier (TC 2.A.29) family.</text>
</comment>
<dbReference type="InterPro" id="IPR050391">
    <property type="entry name" value="Mito_Metabolite_Transporter"/>
</dbReference>
<evidence type="ECO:0000256" key="2">
    <source>
        <dbReference type="ARBA" id="ARBA00006375"/>
    </source>
</evidence>
<dbReference type="PRINTS" id="PR00926">
    <property type="entry name" value="MITOCARRIER"/>
</dbReference>
<dbReference type="OrthoDB" id="448427at2759"/>
<evidence type="ECO:0000256" key="1">
    <source>
        <dbReference type="ARBA" id="ARBA00004225"/>
    </source>
</evidence>
<accession>A0A167FS27</accession>
<dbReference type="GO" id="GO:0055085">
    <property type="term" value="P:transmembrane transport"/>
    <property type="evidence" value="ECO:0007669"/>
    <property type="project" value="InterPro"/>
</dbReference>
<keyword evidence="12" id="KW-1185">Reference proteome</keyword>
<dbReference type="AlphaFoldDB" id="A0A167FS27"/>
<keyword evidence="8 9" id="KW-0472">Membrane</keyword>
<keyword evidence="7" id="KW-0496">Mitochondrion</keyword>
<keyword evidence="3 10" id="KW-0813">Transport</keyword>
<evidence type="ECO:0000256" key="9">
    <source>
        <dbReference type="PROSITE-ProRule" id="PRU00282"/>
    </source>
</evidence>
<gene>
    <name evidence="11" type="ORF">CALVIDRAFT_603411</name>
</gene>
<dbReference type="GO" id="GO:0031966">
    <property type="term" value="C:mitochondrial membrane"/>
    <property type="evidence" value="ECO:0007669"/>
    <property type="project" value="UniProtKB-SubCell"/>
</dbReference>
<comment type="subcellular location">
    <subcellularLocation>
        <location evidence="1">Mitochondrion membrane</location>
        <topology evidence="1">Multi-pass membrane protein</topology>
    </subcellularLocation>
</comment>
<dbReference type="EMBL" id="KV417365">
    <property type="protein sequence ID" value="KZO89786.1"/>
    <property type="molecule type" value="Genomic_DNA"/>
</dbReference>
<sequence length="319" mass="34815">MSTSSLTMKPDAIGVRPRVQPVRRTPNATYYPFYLGGVATSLASTCTHPLDLAKVRMQTLPGRPGLLTTVMRTVEEGGVRGLFDGLSAAWFRGMTYSLVRFQAYFVAKDHLAASGKVKSTIVQGVLAGMAAGVFAGVLSNPGGKLLSLYIVLIRMQADRTKALAERFNYRNVLHGLYKITVNEGPVELFRGLNTTLLRAVLTNVGQLASYDVFKAAMLSTEGAKDTPLTHFLASFAAGTVATTLSQPADVIRSRLMAAGGPKQSALRVTTDLIRAEGVQSLFRGWLPAWYRITPQTVLTFLFLEQLRRLVDLYREVELP</sequence>
<evidence type="ECO:0000256" key="7">
    <source>
        <dbReference type="ARBA" id="ARBA00023128"/>
    </source>
</evidence>
<dbReference type="SUPFAM" id="SSF103506">
    <property type="entry name" value="Mitochondrial carrier"/>
    <property type="match status" value="1"/>
</dbReference>
<protein>
    <submittedName>
        <fullName evidence="11">Dicarboxylic acid transporter</fullName>
    </submittedName>
</protein>
<evidence type="ECO:0000313" key="11">
    <source>
        <dbReference type="EMBL" id="KZO89786.1"/>
    </source>
</evidence>
<dbReference type="Pfam" id="PF00153">
    <property type="entry name" value="Mito_carr"/>
    <property type="match status" value="3"/>
</dbReference>
<evidence type="ECO:0000256" key="3">
    <source>
        <dbReference type="ARBA" id="ARBA00022448"/>
    </source>
</evidence>
<evidence type="ECO:0000256" key="5">
    <source>
        <dbReference type="ARBA" id="ARBA00022737"/>
    </source>
</evidence>
<dbReference type="PROSITE" id="PS50920">
    <property type="entry name" value="SOLCAR"/>
    <property type="match status" value="3"/>
</dbReference>
<dbReference type="InterPro" id="IPR018108">
    <property type="entry name" value="MCP_transmembrane"/>
</dbReference>
<proteinExistence type="inferred from homology"/>
<evidence type="ECO:0000256" key="4">
    <source>
        <dbReference type="ARBA" id="ARBA00022692"/>
    </source>
</evidence>
<dbReference type="Proteomes" id="UP000076738">
    <property type="component" value="Unassembled WGS sequence"/>
</dbReference>
<dbReference type="InterPro" id="IPR002067">
    <property type="entry name" value="MCP"/>
</dbReference>
<dbReference type="PANTHER" id="PTHR45618">
    <property type="entry name" value="MITOCHONDRIAL DICARBOXYLATE CARRIER-RELATED"/>
    <property type="match status" value="1"/>
</dbReference>
<dbReference type="STRING" id="1330018.A0A167FS27"/>
<feature type="repeat" description="Solcar" evidence="9">
    <location>
        <begin position="123"/>
        <end position="216"/>
    </location>
</feature>
<reference evidence="11 12" key="1">
    <citation type="journal article" date="2016" name="Mol. Biol. Evol.">
        <title>Comparative Genomics of Early-Diverging Mushroom-Forming Fungi Provides Insights into the Origins of Lignocellulose Decay Capabilities.</title>
        <authorList>
            <person name="Nagy L.G."/>
            <person name="Riley R."/>
            <person name="Tritt A."/>
            <person name="Adam C."/>
            <person name="Daum C."/>
            <person name="Floudas D."/>
            <person name="Sun H."/>
            <person name="Yadav J.S."/>
            <person name="Pangilinan J."/>
            <person name="Larsson K.H."/>
            <person name="Matsuura K."/>
            <person name="Barry K."/>
            <person name="Labutti K."/>
            <person name="Kuo R."/>
            <person name="Ohm R.A."/>
            <person name="Bhattacharya S.S."/>
            <person name="Shirouzu T."/>
            <person name="Yoshinaga Y."/>
            <person name="Martin F.M."/>
            <person name="Grigoriev I.V."/>
            <person name="Hibbett D.S."/>
        </authorList>
    </citation>
    <scope>NUCLEOTIDE SEQUENCE [LARGE SCALE GENOMIC DNA]</scope>
    <source>
        <strain evidence="11 12">TUFC12733</strain>
    </source>
</reference>
<feature type="repeat" description="Solcar" evidence="9">
    <location>
        <begin position="27"/>
        <end position="110"/>
    </location>
</feature>